<evidence type="ECO:0000256" key="1">
    <source>
        <dbReference type="ARBA" id="ARBA00022737"/>
    </source>
</evidence>
<feature type="region of interest" description="Disordered" evidence="2">
    <location>
        <begin position="33"/>
        <end position="159"/>
    </location>
</feature>
<dbReference type="Gene3D" id="3.80.10.10">
    <property type="entry name" value="Ribonuclease Inhibitor"/>
    <property type="match status" value="1"/>
</dbReference>
<reference evidence="5" key="3">
    <citation type="submission" date="2019-09" db="EMBL/GenBank/DDBJ databases">
        <authorList>
            <person name="Gao Z."/>
        </authorList>
    </citation>
    <scope>NUCLEOTIDE SEQUENCE</scope>
    <source>
        <tissue evidence="5">Leaves</tissue>
    </source>
</reference>
<dbReference type="PANTHER" id="PTHR47186">
    <property type="entry name" value="LEUCINE-RICH REPEAT-CONTAINING PROTEIN 57"/>
    <property type="match status" value="1"/>
</dbReference>
<dbReference type="Proteomes" id="UP000516437">
    <property type="component" value="Chromosome 4"/>
</dbReference>
<feature type="compositionally biased region" description="Low complexity" evidence="2">
    <location>
        <begin position="45"/>
        <end position="92"/>
    </location>
</feature>
<comment type="caution">
    <text evidence="5">The sequence shown here is derived from an EMBL/GenBank/DDBJ whole genome shotgun (WGS) entry which is preliminary data.</text>
</comment>
<reference evidence="5" key="1">
    <citation type="submission" date="2018-07" db="EMBL/GenBank/DDBJ databases">
        <authorList>
            <person name="Gao Z.-S."/>
            <person name="Jia H.-M."/>
            <person name="Jia H.-J."/>
            <person name="Cai Q.-L."/>
            <person name="Wang Y."/>
            <person name="Zhao H.-B."/>
        </authorList>
    </citation>
    <scope>NUCLEOTIDE SEQUENCE</scope>
    <source>
        <tissue evidence="5">Leaves</tissue>
    </source>
</reference>
<reference evidence="5 6" key="2">
    <citation type="journal article" date="2019" name="Plant Biotechnol. J.">
        <title>The red bayberry genome and genetic basis of sex determination.</title>
        <authorList>
            <person name="Jia H.M."/>
            <person name="Jia H.J."/>
            <person name="Cai Q.L."/>
            <person name="Wang Y."/>
            <person name="Zhao H.B."/>
            <person name="Yang W.F."/>
            <person name="Wang G.Y."/>
            <person name="Li Y.H."/>
            <person name="Zhan D.L."/>
            <person name="Shen Y.T."/>
            <person name="Niu Q.F."/>
            <person name="Chang L."/>
            <person name="Qiu J."/>
            <person name="Zhao L."/>
            <person name="Xie H.B."/>
            <person name="Fu W.Y."/>
            <person name="Jin J."/>
            <person name="Li X.W."/>
            <person name="Jiao Y."/>
            <person name="Zhou C.C."/>
            <person name="Tu T."/>
            <person name="Chai C.Y."/>
            <person name="Gao J.L."/>
            <person name="Fan L.J."/>
            <person name="van de Weg E."/>
            <person name="Wang J.Y."/>
            <person name="Gao Z.S."/>
        </authorList>
    </citation>
    <scope>NUCLEOTIDE SEQUENCE [LARGE SCALE GENOMIC DNA]</scope>
    <source>
        <tissue evidence="5">Leaves</tissue>
    </source>
</reference>
<protein>
    <submittedName>
        <fullName evidence="5">Disease resistance RPP13-like protein 4</fullName>
    </submittedName>
</protein>
<dbReference type="InterPro" id="IPR055414">
    <property type="entry name" value="LRR_R13L4/SHOC2-like"/>
</dbReference>
<keyword evidence="1" id="KW-0677">Repeat</keyword>
<organism evidence="5 6">
    <name type="scientific">Morella rubra</name>
    <name type="common">Chinese bayberry</name>
    <dbReference type="NCBI Taxonomy" id="262757"/>
    <lineage>
        <taxon>Eukaryota</taxon>
        <taxon>Viridiplantae</taxon>
        <taxon>Streptophyta</taxon>
        <taxon>Embryophyta</taxon>
        <taxon>Tracheophyta</taxon>
        <taxon>Spermatophyta</taxon>
        <taxon>Magnoliopsida</taxon>
        <taxon>eudicotyledons</taxon>
        <taxon>Gunneridae</taxon>
        <taxon>Pentapetalae</taxon>
        <taxon>rosids</taxon>
        <taxon>fabids</taxon>
        <taxon>Fagales</taxon>
        <taxon>Myricaceae</taxon>
        <taxon>Morella</taxon>
    </lineage>
</organism>
<evidence type="ECO:0000313" key="4">
    <source>
        <dbReference type="EMBL" id="KAB1211462.1"/>
    </source>
</evidence>
<dbReference type="InterPro" id="IPR032675">
    <property type="entry name" value="LRR_dom_sf"/>
</dbReference>
<dbReference type="PANTHER" id="PTHR47186:SF54">
    <property type="entry name" value="DISEASE RESISTANCE RPP13-LIKE PROTEIN 4"/>
    <property type="match status" value="1"/>
</dbReference>
<dbReference type="EMBL" id="RXIC02000024">
    <property type="protein sequence ID" value="KAB1211462.1"/>
    <property type="molecule type" value="Genomic_DNA"/>
</dbReference>
<evidence type="ECO:0000259" key="3">
    <source>
        <dbReference type="Pfam" id="PF23598"/>
    </source>
</evidence>
<name>A0A6A1VZJ7_9ROSI</name>
<dbReference type="SUPFAM" id="SSF52047">
    <property type="entry name" value="RNI-like"/>
    <property type="match status" value="1"/>
</dbReference>
<evidence type="ECO:0000313" key="6">
    <source>
        <dbReference type="Proteomes" id="UP000516437"/>
    </source>
</evidence>
<sequence>MAASNGTQTNPAENLDIQGIIATIDRWLEEDLPKAELSVTQPTPADNNNNSANDSNHNSHLANGNCSSNNNNNANSGSSSNDNSGSNGTPSDNNKEVNDDKKGKNGSEQVSCSGIRALLKNEKTSSSTAAENKVDSNVEAKDNVNRRGDSSSHQSQLEKVRKKLNQVKGSLNELKKLEEGELGKRIQPHLRLIGDILASETASAGPTEAKFRFIVKEIVKIQNQIPSLHKLSSTSSGSYNQSLTDNLSKARSVVHGLLNPHNSTIFRNSRFFKEIEEIFKDLNEEKKFFLSCFGVLAENEAVKRRLLTYWWVGEGILEASGTGADAPEKVVDGILGEFKEKGLIEPSDIKRKRLVKSYRMHPLVRSAVIVLSQKKFFDYDSQGNPTANLSESYRACLARAEEASSEQVLEKTSNSIQENLEKLVTLFNVNDPFPDLELQLLSKRKNLTVVEWLSKMRKVRVLYLGRWQKSDKYHIEVESIEFLKGLRNMKELRLLSLQGISRINELPSSIGNLKNLMILDVKACHNLEVLPKEISLLKNLRYLDVSDCYLLDHMPKGLSSLSELRVLKGFVIGIPQSGSTGTLDDLKGLTKLRKLTVSSSSEDFPAQKDLLALQQLVAHGVLRKLTIAWGSKQGNVEAKPSRILLAKQTSRIFNKQRTFRNAAGVELPKLEKLEKLDLQCFPKPEKPSWLTPDCLPGLKKLYIRGGRLETLGDGQWKTETLCLKFLTEFHMSWRELRSKFPKLVYLEKVECPRITLCPCDGNGVWVRP</sequence>
<gene>
    <name evidence="5" type="ORF">CJ030_MR4G021343</name>
    <name evidence="4" type="ORF">CJ030_MR6G021348</name>
</gene>
<feature type="domain" description="Disease resistance R13L4/SHOC-2-like LRR" evidence="3">
    <location>
        <begin position="449"/>
        <end position="704"/>
    </location>
</feature>
<dbReference type="OrthoDB" id="1110401at2759"/>
<keyword evidence="6" id="KW-1185">Reference proteome</keyword>
<proteinExistence type="predicted"/>
<dbReference type="AlphaFoldDB" id="A0A6A1VZJ7"/>
<dbReference type="Proteomes" id="UP000516437">
    <property type="component" value="Chromosome 6"/>
</dbReference>
<feature type="compositionally biased region" description="Basic and acidic residues" evidence="2">
    <location>
        <begin position="132"/>
        <end position="150"/>
    </location>
</feature>
<dbReference type="Pfam" id="PF23598">
    <property type="entry name" value="LRR_14"/>
    <property type="match status" value="1"/>
</dbReference>
<evidence type="ECO:0000313" key="5">
    <source>
        <dbReference type="EMBL" id="KAB1216978.1"/>
    </source>
</evidence>
<dbReference type="EMBL" id="RXIC02000022">
    <property type="protein sequence ID" value="KAB1216978.1"/>
    <property type="molecule type" value="Genomic_DNA"/>
</dbReference>
<feature type="compositionally biased region" description="Basic and acidic residues" evidence="2">
    <location>
        <begin position="93"/>
        <end position="105"/>
    </location>
</feature>
<evidence type="ECO:0000256" key="2">
    <source>
        <dbReference type="SAM" id="MobiDB-lite"/>
    </source>
</evidence>
<accession>A0A6A1VZJ7</accession>